<dbReference type="HOGENOM" id="CLU_004542_4_1_9"/>
<dbReference type="SMART" id="SM01217">
    <property type="entry name" value="Fn3_like"/>
    <property type="match status" value="1"/>
</dbReference>
<dbReference type="Pfam" id="PF00933">
    <property type="entry name" value="Glyco_hydro_3"/>
    <property type="match status" value="1"/>
</dbReference>
<dbReference type="eggNOG" id="COG1472">
    <property type="taxonomic scope" value="Bacteria"/>
</dbReference>
<comment type="similarity">
    <text evidence="1">Belongs to the glycosyl hydrolase 3 family.</text>
</comment>
<dbReference type="Gene3D" id="3.20.20.300">
    <property type="entry name" value="Glycoside hydrolase, family 3, N-terminal domain"/>
    <property type="match status" value="1"/>
</dbReference>
<sequence length="782" mass="87948">MKYQSLIEQMTLEEKASLMSGENFWNTKAIERLNIPSIMLTDGPHGLRKQGGKADHLGLNASLPATCYPTAATLANSWDRELLNEIGQFLAAECVSENVSVILGPGLNLKRNPLCGRNFEYFSEDPYLTGELASQQVKGIQSQGVAASPKHFAVNSQEHMRMTIDEVVDERSLRELYLEGFRRVVKQSKPKTIMSSYNKINGIYANEHPHLMNDILYGEWQFDGVMVTDWGGNNDRVAGLRAGNQLEMPSTNGITDQEIVVAIQTGELSEAILDQAVNQLLKLVFETSSVTEKPVTIDYQKHHEKAVDAAKRSMVLLKNQKEILPLRASEKIALIGDFANKPRYQGAGSSLINPTQVPNFVEVLKESPLSIQGYAQGYQRMGQRVKTKLVNEAIELAKKVDKVLLFVGLDESREAEGIDRHDLKLPFNQLHLIEEITKVNPNVVIVLAGGGVLELPFEERVQGILHSYLAGQGVAEALKEILLGTYNPSGKLSETYPLAYESVPSATYYPGKEATSEHREGLFVGYRYFDTANVPVKYSFGYGLSYTKFAYSDITREDLSVSFTVSNSGKVAGEEVAQLYIEKQESKIIRAKRELKGFEKIYLEPGQSKVVTIQLTEHDFSYYSLVNQDWAIEAGNYNIQIGSSIEDIRLTTMIEQVGKNESEEYQLKKYPTYAQANVQRIPDAEFYQLLGYQPPALLWDPKKPLGMNDTIAQARNKNWLGKSSYNIVIFVKNVLKIVKQPLWSNNVYFVLNMPFRQMERFTGGKISKKNVQRYLRWVNGKN</sequence>
<evidence type="ECO:0000313" key="4">
    <source>
        <dbReference type="EMBL" id="CCO10459.2"/>
    </source>
</evidence>
<gene>
    <name evidence="4" type="primary">bglB</name>
    <name evidence="4" type="ORF">BN424_995</name>
</gene>
<dbReference type="InterPro" id="IPR001764">
    <property type="entry name" value="Glyco_hydro_3_N"/>
</dbReference>
<dbReference type="InterPro" id="IPR017853">
    <property type="entry name" value="GH"/>
</dbReference>
<name>K8E314_CARML</name>
<dbReference type="InterPro" id="IPR013783">
    <property type="entry name" value="Ig-like_fold"/>
</dbReference>
<keyword evidence="5" id="KW-1185">Reference proteome</keyword>
<organism evidence="4 5">
    <name type="scientific">Carnobacterium maltaromaticum LMA28</name>
    <dbReference type="NCBI Taxonomy" id="1234679"/>
    <lineage>
        <taxon>Bacteria</taxon>
        <taxon>Bacillati</taxon>
        <taxon>Bacillota</taxon>
        <taxon>Bacilli</taxon>
        <taxon>Lactobacillales</taxon>
        <taxon>Carnobacteriaceae</taxon>
        <taxon>Carnobacterium</taxon>
    </lineage>
</organism>
<evidence type="ECO:0000256" key="2">
    <source>
        <dbReference type="ARBA" id="ARBA00022801"/>
    </source>
</evidence>
<dbReference type="PRINTS" id="PR00133">
    <property type="entry name" value="GLHYDRLASE3"/>
</dbReference>
<dbReference type="InterPro" id="IPR036962">
    <property type="entry name" value="Glyco_hydro_3_N_sf"/>
</dbReference>
<dbReference type="Proteomes" id="UP000000212">
    <property type="component" value="Chromosome"/>
</dbReference>
<dbReference type="STRING" id="1234679.BN424_995"/>
<dbReference type="PANTHER" id="PTHR42715">
    <property type="entry name" value="BETA-GLUCOSIDASE"/>
    <property type="match status" value="1"/>
</dbReference>
<dbReference type="GO" id="GO:0005975">
    <property type="term" value="P:carbohydrate metabolic process"/>
    <property type="evidence" value="ECO:0007669"/>
    <property type="project" value="InterPro"/>
</dbReference>
<dbReference type="GO" id="GO:0008422">
    <property type="term" value="F:beta-glucosidase activity"/>
    <property type="evidence" value="ECO:0007669"/>
    <property type="project" value="UniProtKB-EC"/>
</dbReference>
<dbReference type="KEGG" id="cml:BN424_995"/>
<evidence type="ECO:0000313" key="5">
    <source>
        <dbReference type="Proteomes" id="UP000000212"/>
    </source>
</evidence>
<dbReference type="InterPro" id="IPR002772">
    <property type="entry name" value="Glyco_hydro_3_C"/>
</dbReference>
<reference evidence="5" key="1">
    <citation type="journal article" date="2013" name="Genome Announc.">
        <title>Complete Chromosome Sequence of Carnobacterium maltaromaticum LMA 28.</title>
        <authorList>
            <person name="Cailliez-Grimal C."/>
            <person name="Chaillou S."/>
            <person name="Anba-Mondoloni J."/>
            <person name="Loux V."/>
            <person name="Afzal M.I."/>
            <person name="Rahman A."/>
            <person name="Kergourlay G."/>
            <person name="Champomier-Verges M.C."/>
            <person name="Zagorec M."/>
            <person name="Dalgaard P."/>
            <person name="Leisner J.J."/>
            <person name="Prevost H."/>
            <person name="Revol-Junelles A.M."/>
            <person name="Borges F."/>
        </authorList>
    </citation>
    <scope>NUCLEOTIDE SEQUENCE</scope>
    <source>
        <strain evidence="5">LMA28</strain>
    </source>
</reference>
<dbReference type="SUPFAM" id="SSF52279">
    <property type="entry name" value="Beta-D-glucan exohydrolase, C-terminal domain"/>
    <property type="match status" value="1"/>
</dbReference>
<dbReference type="OrthoDB" id="9805821at2"/>
<protein>
    <submittedName>
        <fullName evidence="4">Thermostable beta-glucosidase B</fullName>
        <ecNumber evidence="4">3.2.1.21</ecNumber>
    </submittedName>
</protein>
<dbReference type="EC" id="3.2.1.21" evidence="4"/>
<dbReference type="AlphaFoldDB" id="K8E314"/>
<keyword evidence="2 4" id="KW-0378">Hydrolase</keyword>
<dbReference type="InterPro" id="IPR050288">
    <property type="entry name" value="Cellulose_deg_GH3"/>
</dbReference>
<dbReference type="InterPro" id="IPR026891">
    <property type="entry name" value="Fn3-like"/>
</dbReference>
<feature type="domain" description="Fibronectin type III-like" evidence="3">
    <location>
        <begin position="575"/>
        <end position="645"/>
    </location>
</feature>
<dbReference type="EMBL" id="HE999757">
    <property type="protein sequence ID" value="CCO10459.2"/>
    <property type="molecule type" value="Genomic_DNA"/>
</dbReference>
<dbReference type="Pfam" id="PF01915">
    <property type="entry name" value="Glyco_hydro_3_C"/>
    <property type="match status" value="1"/>
</dbReference>
<dbReference type="InterPro" id="IPR036881">
    <property type="entry name" value="Glyco_hydro_3_C_sf"/>
</dbReference>
<dbReference type="PANTHER" id="PTHR42715:SF10">
    <property type="entry name" value="BETA-GLUCOSIDASE"/>
    <property type="match status" value="1"/>
</dbReference>
<accession>K8E314</accession>
<dbReference type="Gene3D" id="3.40.50.1700">
    <property type="entry name" value="Glycoside hydrolase family 3 C-terminal domain"/>
    <property type="match status" value="1"/>
</dbReference>
<dbReference type="Pfam" id="PF14310">
    <property type="entry name" value="Fn3-like"/>
    <property type="match status" value="1"/>
</dbReference>
<evidence type="ECO:0000256" key="1">
    <source>
        <dbReference type="ARBA" id="ARBA00005336"/>
    </source>
</evidence>
<keyword evidence="4" id="KW-0326">Glycosidase</keyword>
<dbReference type="Gene3D" id="2.60.40.10">
    <property type="entry name" value="Immunoglobulins"/>
    <property type="match status" value="1"/>
</dbReference>
<proteinExistence type="inferred from homology"/>
<dbReference type="SUPFAM" id="SSF51445">
    <property type="entry name" value="(Trans)glycosidases"/>
    <property type="match status" value="1"/>
</dbReference>
<evidence type="ECO:0000259" key="3">
    <source>
        <dbReference type="SMART" id="SM01217"/>
    </source>
</evidence>
<dbReference type="RefSeq" id="WP_015075854.1">
    <property type="nucleotide sequence ID" value="NC_019425.2"/>
</dbReference>
<dbReference type="FunFam" id="2.60.40.10:FF:000495">
    <property type="entry name" value="Periplasmic beta-glucosidase"/>
    <property type="match status" value="1"/>
</dbReference>